<proteinExistence type="predicted"/>
<evidence type="ECO:0000313" key="2">
    <source>
        <dbReference type="EMBL" id="KAJ1116859.1"/>
    </source>
</evidence>
<dbReference type="EMBL" id="JANPWB010000012">
    <property type="protein sequence ID" value="KAJ1116859.1"/>
    <property type="molecule type" value="Genomic_DNA"/>
</dbReference>
<reference evidence="2" key="1">
    <citation type="journal article" date="2022" name="bioRxiv">
        <title>Sequencing and chromosome-scale assembly of the giantPleurodeles waltlgenome.</title>
        <authorList>
            <person name="Brown T."/>
            <person name="Elewa A."/>
            <person name="Iarovenko S."/>
            <person name="Subramanian E."/>
            <person name="Araus A.J."/>
            <person name="Petzold A."/>
            <person name="Susuki M."/>
            <person name="Suzuki K.-i.T."/>
            <person name="Hayashi T."/>
            <person name="Toyoda A."/>
            <person name="Oliveira C."/>
            <person name="Osipova E."/>
            <person name="Leigh N.D."/>
            <person name="Simon A."/>
            <person name="Yun M.H."/>
        </authorList>
    </citation>
    <scope>NUCLEOTIDE SEQUENCE</scope>
    <source>
        <strain evidence="2">20211129_DDA</strain>
        <tissue evidence="2">Liver</tissue>
    </source>
</reference>
<feature type="region of interest" description="Disordered" evidence="1">
    <location>
        <begin position="1"/>
        <end position="26"/>
    </location>
</feature>
<dbReference type="Proteomes" id="UP001066276">
    <property type="component" value="Chromosome 8"/>
</dbReference>
<protein>
    <submittedName>
        <fullName evidence="2">Uncharacterized protein</fullName>
    </submittedName>
</protein>
<evidence type="ECO:0000313" key="3">
    <source>
        <dbReference type="Proteomes" id="UP001066276"/>
    </source>
</evidence>
<organism evidence="2 3">
    <name type="scientific">Pleurodeles waltl</name>
    <name type="common">Iberian ribbed newt</name>
    <dbReference type="NCBI Taxonomy" id="8319"/>
    <lineage>
        <taxon>Eukaryota</taxon>
        <taxon>Metazoa</taxon>
        <taxon>Chordata</taxon>
        <taxon>Craniata</taxon>
        <taxon>Vertebrata</taxon>
        <taxon>Euteleostomi</taxon>
        <taxon>Amphibia</taxon>
        <taxon>Batrachia</taxon>
        <taxon>Caudata</taxon>
        <taxon>Salamandroidea</taxon>
        <taxon>Salamandridae</taxon>
        <taxon>Pleurodelinae</taxon>
        <taxon>Pleurodeles</taxon>
    </lineage>
</organism>
<accession>A0AAV7NP59</accession>
<name>A0AAV7NP59_PLEWA</name>
<gene>
    <name evidence="2" type="ORF">NDU88_005064</name>
</gene>
<comment type="caution">
    <text evidence="2">The sequence shown here is derived from an EMBL/GenBank/DDBJ whole genome shotgun (WGS) entry which is preliminary data.</text>
</comment>
<feature type="region of interest" description="Disordered" evidence="1">
    <location>
        <begin position="87"/>
        <end position="106"/>
    </location>
</feature>
<evidence type="ECO:0000256" key="1">
    <source>
        <dbReference type="SAM" id="MobiDB-lite"/>
    </source>
</evidence>
<feature type="compositionally biased region" description="Basic and acidic residues" evidence="1">
    <location>
        <begin position="14"/>
        <end position="25"/>
    </location>
</feature>
<keyword evidence="3" id="KW-1185">Reference proteome</keyword>
<sequence>MVAGRLLAQGTDAEEGHQSKEEESIVRLQEAGDSDIPLLFIGDEQLMEAKELAGAQDTSEHGVVPLLRASLELFRVRDAVARVSYRANQGKASTGPDPSGKKSRILRIPQLHRGLGDFRY</sequence>
<dbReference type="AlphaFoldDB" id="A0AAV7NP59"/>